<feature type="compositionally biased region" description="Basic and acidic residues" evidence="1">
    <location>
        <begin position="132"/>
        <end position="163"/>
    </location>
</feature>
<feature type="region of interest" description="Disordered" evidence="1">
    <location>
        <begin position="217"/>
        <end position="266"/>
    </location>
</feature>
<feature type="compositionally biased region" description="Polar residues" evidence="1">
    <location>
        <begin position="238"/>
        <end position="247"/>
    </location>
</feature>
<evidence type="ECO:0000313" key="3">
    <source>
        <dbReference type="Proteomes" id="UP001164746"/>
    </source>
</evidence>
<feature type="compositionally biased region" description="Basic and acidic residues" evidence="1">
    <location>
        <begin position="248"/>
        <end position="263"/>
    </location>
</feature>
<protein>
    <submittedName>
        <fullName evidence="2">Uncharacterized protein</fullName>
    </submittedName>
</protein>
<name>A0ABY7E6D5_MYAAR</name>
<feature type="region of interest" description="Disordered" evidence="1">
    <location>
        <begin position="124"/>
        <end position="192"/>
    </location>
</feature>
<evidence type="ECO:0000313" key="2">
    <source>
        <dbReference type="EMBL" id="WAR04517.1"/>
    </source>
</evidence>
<dbReference type="Proteomes" id="UP001164746">
    <property type="component" value="Chromosome 5"/>
</dbReference>
<sequence>MAEEIINIRRQLGEKNKQLETRDGEIKELNKKIKGFTENVNNDIQFCKEAKTTDETELNHTDVAKEKQTNETTVSAQINSQNEYDTKDGAVYIQSLDSSNNAPENIVNISEKVLSGDCDGNALENAANNDAEESRDNAENEHRRGICKNDAEESKDDVMHTDSGDILNNSALSDESSNNPTDKFSVEESGSGVEIENISAPVADVSDSWGQNALNRVKLDPPSASCGLPDQQDERNTPDNTRMNNGNQDKEEHIKNGHKRDDVLPTDMTTCHLKMEIYNEKYTNSNTLPSQSEEQL</sequence>
<gene>
    <name evidence="2" type="ORF">MAR_019886</name>
</gene>
<evidence type="ECO:0000256" key="1">
    <source>
        <dbReference type="SAM" id="MobiDB-lite"/>
    </source>
</evidence>
<accession>A0ABY7E6D5</accession>
<dbReference type="EMBL" id="CP111016">
    <property type="protein sequence ID" value="WAR04517.1"/>
    <property type="molecule type" value="Genomic_DNA"/>
</dbReference>
<reference evidence="2" key="1">
    <citation type="submission" date="2022-11" db="EMBL/GenBank/DDBJ databases">
        <title>Centuries of genome instability and evolution in soft-shell clam transmissible cancer (bioRxiv).</title>
        <authorList>
            <person name="Hart S.F.M."/>
            <person name="Yonemitsu M.A."/>
            <person name="Giersch R.M."/>
            <person name="Beal B.F."/>
            <person name="Arriagada G."/>
            <person name="Davis B.W."/>
            <person name="Ostrander E.A."/>
            <person name="Goff S.P."/>
            <person name="Metzger M.J."/>
        </authorList>
    </citation>
    <scope>NUCLEOTIDE SEQUENCE</scope>
    <source>
        <strain evidence="2">MELC-2E11</strain>
        <tissue evidence="2">Siphon/mantle</tissue>
    </source>
</reference>
<organism evidence="2 3">
    <name type="scientific">Mya arenaria</name>
    <name type="common">Soft-shell clam</name>
    <dbReference type="NCBI Taxonomy" id="6604"/>
    <lineage>
        <taxon>Eukaryota</taxon>
        <taxon>Metazoa</taxon>
        <taxon>Spiralia</taxon>
        <taxon>Lophotrochozoa</taxon>
        <taxon>Mollusca</taxon>
        <taxon>Bivalvia</taxon>
        <taxon>Autobranchia</taxon>
        <taxon>Heteroconchia</taxon>
        <taxon>Euheterodonta</taxon>
        <taxon>Imparidentia</taxon>
        <taxon>Neoheterodontei</taxon>
        <taxon>Myida</taxon>
        <taxon>Myoidea</taxon>
        <taxon>Myidae</taxon>
        <taxon>Mya</taxon>
    </lineage>
</organism>
<proteinExistence type="predicted"/>
<feature type="compositionally biased region" description="Polar residues" evidence="1">
    <location>
        <begin position="166"/>
        <end position="182"/>
    </location>
</feature>
<keyword evidence="3" id="KW-1185">Reference proteome</keyword>